<sequence length="113" mass="13301">MARSHQQLPVVRQLRRPLVENRFAVFVKMTAIWHRAWSRTLFTAGAGWNWNQFCFTKRLQLTLSQPDWSVLRACRITRTAWSRDLFSPCRGAWKHNMLAMAQLSVGRIAEKED</sequence>
<dbReference type="AlphaFoldDB" id="A0A1Q9D662"/>
<evidence type="ECO:0000313" key="2">
    <source>
        <dbReference type="Proteomes" id="UP000186817"/>
    </source>
</evidence>
<proteinExistence type="predicted"/>
<gene>
    <name evidence="1" type="ORF">AK812_SmicGene27846</name>
</gene>
<accession>A0A1Q9D662</accession>
<evidence type="ECO:0000313" key="1">
    <source>
        <dbReference type="EMBL" id="OLP90576.1"/>
    </source>
</evidence>
<name>A0A1Q9D662_SYMMI</name>
<organism evidence="1 2">
    <name type="scientific">Symbiodinium microadriaticum</name>
    <name type="common">Dinoflagellate</name>
    <name type="synonym">Zooxanthella microadriatica</name>
    <dbReference type="NCBI Taxonomy" id="2951"/>
    <lineage>
        <taxon>Eukaryota</taxon>
        <taxon>Sar</taxon>
        <taxon>Alveolata</taxon>
        <taxon>Dinophyceae</taxon>
        <taxon>Suessiales</taxon>
        <taxon>Symbiodiniaceae</taxon>
        <taxon>Symbiodinium</taxon>
    </lineage>
</organism>
<keyword evidence="2" id="KW-1185">Reference proteome</keyword>
<reference evidence="1 2" key="1">
    <citation type="submission" date="2016-02" db="EMBL/GenBank/DDBJ databases">
        <title>Genome analysis of coral dinoflagellate symbionts highlights evolutionary adaptations to a symbiotic lifestyle.</title>
        <authorList>
            <person name="Aranda M."/>
            <person name="Li Y."/>
            <person name="Liew Y.J."/>
            <person name="Baumgarten S."/>
            <person name="Simakov O."/>
            <person name="Wilson M."/>
            <person name="Piel J."/>
            <person name="Ashoor H."/>
            <person name="Bougouffa S."/>
            <person name="Bajic V.B."/>
            <person name="Ryu T."/>
            <person name="Ravasi T."/>
            <person name="Bayer T."/>
            <person name="Micklem G."/>
            <person name="Kim H."/>
            <person name="Bhak J."/>
            <person name="Lajeunesse T.C."/>
            <person name="Voolstra C.R."/>
        </authorList>
    </citation>
    <scope>NUCLEOTIDE SEQUENCE [LARGE SCALE GENOMIC DNA]</scope>
    <source>
        <strain evidence="1 2">CCMP2467</strain>
    </source>
</reference>
<comment type="caution">
    <text evidence="1">The sequence shown here is derived from an EMBL/GenBank/DDBJ whole genome shotgun (WGS) entry which is preliminary data.</text>
</comment>
<dbReference type="EMBL" id="LSRX01000704">
    <property type="protein sequence ID" value="OLP90576.1"/>
    <property type="molecule type" value="Genomic_DNA"/>
</dbReference>
<dbReference type="Proteomes" id="UP000186817">
    <property type="component" value="Unassembled WGS sequence"/>
</dbReference>
<protein>
    <submittedName>
        <fullName evidence="1">Uncharacterized protein</fullName>
    </submittedName>
</protein>